<dbReference type="GO" id="GO:0003735">
    <property type="term" value="F:structural constituent of ribosome"/>
    <property type="evidence" value="ECO:0007669"/>
    <property type="project" value="InterPro"/>
</dbReference>
<evidence type="ECO:0000256" key="3">
    <source>
        <dbReference type="ARBA" id="ARBA00023274"/>
    </source>
</evidence>
<dbReference type="InterPro" id="IPR001684">
    <property type="entry name" value="Ribosomal_bL27"/>
</dbReference>
<dbReference type="PANTHER" id="PTHR15893">
    <property type="entry name" value="RIBOSOMAL PROTEIN L27"/>
    <property type="match status" value="1"/>
</dbReference>
<dbReference type="AlphaFoldDB" id="A0A1C9CDQ8"/>
<dbReference type="FunFam" id="2.40.50.100:FF:000020">
    <property type="entry name" value="50S ribosomal protein L27"/>
    <property type="match status" value="1"/>
</dbReference>
<keyword evidence="3" id="KW-0687">Ribonucleoprotein</keyword>
<dbReference type="InterPro" id="IPR018261">
    <property type="entry name" value="Ribosomal_bL27_CS"/>
</dbReference>
<gene>
    <name evidence="5" type="primary">rpl27</name>
    <name evidence="5" type="ORF">Psor_041</name>
</gene>
<evidence type="ECO:0000256" key="2">
    <source>
        <dbReference type="ARBA" id="ARBA00022980"/>
    </source>
</evidence>
<comment type="similarity">
    <text evidence="1">Belongs to the bacterial ribosomal protein bL27 family.</text>
</comment>
<dbReference type="GO" id="GO:0006412">
    <property type="term" value="P:translation"/>
    <property type="evidence" value="ECO:0007669"/>
    <property type="project" value="InterPro"/>
</dbReference>
<organism evidence="5">
    <name type="scientific">Porphyridium sordidum</name>
    <name type="common">Red alga</name>
    <dbReference type="NCBI Taxonomy" id="28024"/>
    <lineage>
        <taxon>Eukaryota</taxon>
        <taxon>Rhodophyta</taxon>
        <taxon>Bangiophyceae</taxon>
        <taxon>Porphyridiales</taxon>
        <taxon>Porphyridiaceae</taxon>
        <taxon>Porphyridium</taxon>
    </lineage>
</organism>
<proteinExistence type="inferred from homology"/>
<dbReference type="HAMAP" id="MF_00539">
    <property type="entry name" value="Ribosomal_bL27"/>
    <property type="match status" value="1"/>
</dbReference>
<evidence type="ECO:0000256" key="1">
    <source>
        <dbReference type="ARBA" id="ARBA00010797"/>
    </source>
</evidence>
<reference evidence="5" key="1">
    <citation type="journal article" date="2016" name="BMC Biol.">
        <title>Parallel evolution of highly conserved plastid genome architecture in red seaweeds and seed plants.</title>
        <authorList>
            <person name="Lee J."/>
            <person name="Cho C.H."/>
            <person name="Park S.I."/>
            <person name="Choi J.W."/>
            <person name="Song H.S."/>
            <person name="West J.A."/>
            <person name="Bhattacharya D."/>
            <person name="Yoon H.S."/>
        </authorList>
    </citation>
    <scope>NUCLEOTIDE SEQUENCE</scope>
</reference>
<name>A0A1C9CDQ8_PORSO</name>
<dbReference type="PANTHER" id="PTHR15893:SF0">
    <property type="entry name" value="LARGE RIBOSOMAL SUBUNIT PROTEIN BL27M"/>
    <property type="match status" value="1"/>
</dbReference>
<dbReference type="PRINTS" id="PR00063">
    <property type="entry name" value="RIBOSOMALL27"/>
</dbReference>
<dbReference type="Gene3D" id="2.40.50.100">
    <property type="match status" value="1"/>
</dbReference>
<dbReference type="PROSITE" id="PS00831">
    <property type="entry name" value="RIBOSOMAL_L27"/>
    <property type="match status" value="1"/>
</dbReference>
<accession>A0A1C9CDQ8</accession>
<dbReference type="GO" id="GO:0022625">
    <property type="term" value="C:cytosolic large ribosomal subunit"/>
    <property type="evidence" value="ECO:0007669"/>
    <property type="project" value="TreeGrafter"/>
</dbReference>
<sequence>MAHKKGAGSTKNGRDSNAQRLGVKKYGGEKVEAGNILIRQRGTKIHPGSNVGMGRDYTLFALNPGIVEFKQVAKNRKVINIVN</sequence>
<dbReference type="GeneID" id="29073653"/>
<dbReference type="NCBIfam" id="TIGR00062">
    <property type="entry name" value="L27"/>
    <property type="match status" value="1"/>
</dbReference>
<feature type="region of interest" description="Disordered" evidence="4">
    <location>
        <begin position="1"/>
        <end position="25"/>
    </location>
</feature>
<protein>
    <submittedName>
        <fullName evidence="5">Ribosomal protein L27</fullName>
    </submittedName>
</protein>
<dbReference type="SUPFAM" id="SSF110324">
    <property type="entry name" value="Ribosomal L27 protein-like"/>
    <property type="match status" value="1"/>
</dbReference>
<evidence type="ECO:0000256" key="4">
    <source>
        <dbReference type="SAM" id="MobiDB-lite"/>
    </source>
</evidence>
<evidence type="ECO:0000313" key="5">
    <source>
        <dbReference type="EMBL" id="AOM66516.1"/>
    </source>
</evidence>
<keyword evidence="2 5" id="KW-0689">Ribosomal protein</keyword>
<dbReference type="EMBL" id="KX284720">
    <property type="protein sequence ID" value="AOM66516.1"/>
    <property type="molecule type" value="Genomic_DNA"/>
</dbReference>
<feature type="compositionally biased region" description="Polar residues" evidence="4">
    <location>
        <begin position="9"/>
        <end position="19"/>
    </location>
</feature>
<geneLocation type="plastid" evidence="5"/>
<dbReference type="RefSeq" id="YP_009297173.1">
    <property type="nucleotide sequence ID" value="NC_031175.1"/>
</dbReference>
<dbReference type="Pfam" id="PF01016">
    <property type="entry name" value="Ribosomal_L27"/>
    <property type="match status" value="1"/>
</dbReference>
<keyword evidence="5" id="KW-0934">Plastid</keyword>